<evidence type="ECO:0000313" key="2">
    <source>
        <dbReference type="Proteomes" id="UP000235145"/>
    </source>
</evidence>
<dbReference type="EMBL" id="NBSK02000003">
    <property type="protein sequence ID" value="KAJ0219130.1"/>
    <property type="molecule type" value="Genomic_DNA"/>
</dbReference>
<organism evidence="1 2">
    <name type="scientific">Lactuca sativa</name>
    <name type="common">Garden lettuce</name>
    <dbReference type="NCBI Taxonomy" id="4236"/>
    <lineage>
        <taxon>Eukaryota</taxon>
        <taxon>Viridiplantae</taxon>
        <taxon>Streptophyta</taxon>
        <taxon>Embryophyta</taxon>
        <taxon>Tracheophyta</taxon>
        <taxon>Spermatophyta</taxon>
        <taxon>Magnoliopsida</taxon>
        <taxon>eudicotyledons</taxon>
        <taxon>Gunneridae</taxon>
        <taxon>Pentapetalae</taxon>
        <taxon>asterids</taxon>
        <taxon>campanulids</taxon>
        <taxon>Asterales</taxon>
        <taxon>Asteraceae</taxon>
        <taxon>Cichorioideae</taxon>
        <taxon>Cichorieae</taxon>
        <taxon>Lactucinae</taxon>
        <taxon>Lactuca</taxon>
    </lineage>
</organism>
<dbReference type="Gene3D" id="3.30.530.20">
    <property type="match status" value="1"/>
</dbReference>
<gene>
    <name evidence="1" type="ORF">LSAT_V11C300116970</name>
</gene>
<dbReference type="AlphaFoldDB" id="A0A9R1XLF1"/>
<protein>
    <submittedName>
        <fullName evidence="1">Uncharacterized protein</fullName>
    </submittedName>
</protein>
<dbReference type="InterPro" id="IPR023393">
    <property type="entry name" value="START-like_dom_sf"/>
</dbReference>
<dbReference type="Proteomes" id="UP000235145">
    <property type="component" value="Unassembled WGS sequence"/>
</dbReference>
<proteinExistence type="predicted"/>
<comment type="caution">
    <text evidence="1">The sequence shown here is derived from an EMBL/GenBank/DDBJ whole genome shotgun (WGS) entry which is preliminary data.</text>
</comment>
<reference evidence="1 2" key="1">
    <citation type="journal article" date="2017" name="Nat. Commun.">
        <title>Genome assembly with in vitro proximity ligation data and whole-genome triplication in lettuce.</title>
        <authorList>
            <person name="Reyes-Chin-Wo S."/>
            <person name="Wang Z."/>
            <person name="Yang X."/>
            <person name="Kozik A."/>
            <person name="Arikit S."/>
            <person name="Song C."/>
            <person name="Xia L."/>
            <person name="Froenicke L."/>
            <person name="Lavelle D.O."/>
            <person name="Truco M.J."/>
            <person name="Xia R."/>
            <person name="Zhu S."/>
            <person name="Xu C."/>
            <person name="Xu H."/>
            <person name="Xu X."/>
            <person name="Cox K."/>
            <person name="Korf I."/>
            <person name="Meyers B.C."/>
            <person name="Michelmore R.W."/>
        </authorList>
    </citation>
    <scope>NUCLEOTIDE SEQUENCE [LARGE SCALE GENOMIC DNA]</scope>
    <source>
        <strain evidence="2">cv. Salinas</strain>
        <tissue evidence="1">Seedlings</tissue>
    </source>
</reference>
<name>A0A9R1XLF1_LACSA</name>
<keyword evidence="2" id="KW-1185">Reference proteome</keyword>
<evidence type="ECO:0000313" key="1">
    <source>
        <dbReference type="EMBL" id="KAJ0219130.1"/>
    </source>
</evidence>
<accession>A0A9R1XLF1</accession>
<dbReference type="SUPFAM" id="SSF55961">
    <property type="entry name" value="Bet v1-like"/>
    <property type="match status" value="1"/>
</dbReference>
<sequence length="127" mass="14356">MGTIGKLVREVEIKSGINLVYDIYKHKPNNSGVISPDKVQGCDFVSGQWGDPGSFIGTSSMVNYFNYDNSTCKFVLCVINVGDLLSSMLFKCNKITLLTKSDIYKYYTSKKVWSTHLFNIDQELIYN</sequence>